<feature type="compositionally biased region" description="Low complexity" evidence="1">
    <location>
        <begin position="16"/>
        <end position="33"/>
    </location>
</feature>
<evidence type="ECO:0000313" key="3">
    <source>
        <dbReference type="Proteomes" id="UP001152888"/>
    </source>
</evidence>
<accession>A0A9P0L453</accession>
<dbReference type="EMBL" id="CAKOFQ010007036">
    <property type="protein sequence ID" value="CAH1988065.1"/>
    <property type="molecule type" value="Genomic_DNA"/>
</dbReference>
<gene>
    <name evidence="2" type="ORF">ACAOBT_LOCUS18264</name>
</gene>
<keyword evidence="3" id="KW-1185">Reference proteome</keyword>
<evidence type="ECO:0000256" key="1">
    <source>
        <dbReference type="SAM" id="MobiDB-lite"/>
    </source>
</evidence>
<dbReference type="Proteomes" id="UP001152888">
    <property type="component" value="Unassembled WGS sequence"/>
</dbReference>
<dbReference type="OrthoDB" id="6778903at2759"/>
<organism evidence="2 3">
    <name type="scientific">Acanthoscelides obtectus</name>
    <name type="common">Bean weevil</name>
    <name type="synonym">Bruchus obtectus</name>
    <dbReference type="NCBI Taxonomy" id="200917"/>
    <lineage>
        <taxon>Eukaryota</taxon>
        <taxon>Metazoa</taxon>
        <taxon>Ecdysozoa</taxon>
        <taxon>Arthropoda</taxon>
        <taxon>Hexapoda</taxon>
        <taxon>Insecta</taxon>
        <taxon>Pterygota</taxon>
        <taxon>Neoptera</taxon>
        <taxon>Endopterygota</taxon>
        <taxon>Coleoptera</taxon>
        <taxon>Polyphaga</taxon>
        <taxon>Cucujiformia</taxon>
        <taxon>Chrysomeloidea</taxon>
        <taxon>Chrysomelidae</taxon>
        <taxon>Bruchinae</taxon>
        <taxon>Bruchini</taxon>
        <taxon>Acanthoscelides</taxon>
    </lineage>
</organism>
<dbReference type="AlphaFoldDB" id="A0A9P0L453"/>
<sequence>MPKQKQRKSRKRSRGEPSSSSTTSSSSGSSSNSAINDVNITSAVEAANIRNPHILAAYLKNKTYTGRGKPLKSEVQQSINQSGRLGASDNIVRSNDKLIFKIKDKKPQWLQNVKTGVLSEQDNKTLQDILIQYQGCIFLNLNNLGKAHSVSLKIELVNDKPVTHKAYRLAEIEKQIMRDVRDERDVRMAVQSHSMSVAADRQIDGGWGKMTRRQDANALNRFNAAQ</sequence>
<feature type="region of interest" description="Disordered" evidence="1">
    <location>
        <begin position="1"/>
        <end position="34"/>
    </location>
</feature>
<protein>
    <submittedName>
        <fullName evidence="2">Uncharacterized protein</fullName>
    </submittedName>
</protein>
<evidence type="ECO:0000313" key="2">
    <source>
        <dbReference type="EMBL" id="CAH1988065.1"/>
    </source>
</evidence>
<feature type="compositionally biased region" description="Basic residues" evidence="1">
    <location>
        <begin position="1"/>
        <end position="13"/>
    </location>
</feature>
<comment type="caution">
    <text evidence="2">The sequence shown here is derived from an EMBL/GenBank/DDBJ whole genome shotgun (WGS) entry which is preliminary data.</text>
</comment>
<proteinExistence type="predicted"/>
<reference evidence="2" key="1">
    <citation type="submission" date="2022-03" db="EMBL/GenBank/DDBJ databases">
        <authorList>
            <person name="Sayadi A."/>
        </authorList>
    </citation>
    <scope>NUCLEOTIDE SEQUENCE</scope>
</reference>
<name>A0A9P0L453_ACAOB</name>